<gene>
    <name evidence="1" type="ORF">BIV23_12490</name>
</gene>
<dbReference type="Proteomes" id="UP000179642">
    <property type="component" value="Unassembled WGS sequence"/>
</dbReference>
<evidence type="ECO:0000313" key="1">
    <source>
        <dbReference type="EMBL" id="OIK05511.1"/>
    </source>
</evidence>
<accession>A0A1S2QIR8</accession>
<protein>
    <submittedName>
        <fullName evidence="1">Uncharacterized protein</fullName>
    </submittedName>
</protein>
<comment type="caution">
    <text evidence="1">The sequence shown here is derived from an EMBL/GenBank/DDBJ whole genome shotgun (WGS) entry which is preliminary data.</text>
</comment>
<organism evidence="1 2">
    <name type="scientific">Streptomyces monashensis</name>
    <dbReference type="NCBI Taxonomy" id="1678012"/>
    <lineage>
        <taxon>Bacteria</taxon>
        <taxon>Bacillati</taxon>
        <taxon>Actinomycetota</taxon>
        <taxon>Actinomycetes</taxon>
        <taxon>Kitasatosporales</taxon>
        <taxon>Streptomycetaceae</taxon>
        <taxon>Streptomyces</taxon>
    </lineage>
</organism>
<dbReference type="RefSeq" id="WP_071380868.1">
    <property type="nucleotide sequence ID" value="NZ_MLYO01000020.1"/>
</dbReference>
<proteinExistence type="predicted"/>
<dbReference type="AlphaFoldDB" id="A0A1S2QIR8"/>
<evidence type="ECO:0000313" key="2">
    <source>
        <dbReference type="Proteomes" id="UP000179642"/>
    </source>
</evidence>
<dbReference type="OrthoDB" id="4321441at2"/>
<sequence length="237" mass="25559">MTDTTDIDTLLARARLRRRPEVPADTVPYEDSAYPAYGEETMAVPGARPADPAAIRDLRTLCDSLLGALAPGTLHFLTDQLPEPECAWLLGCALLVAGIDEGARFWWQYAGGAGHAPAAYCLSLHHRARGEAHAAAFWYEQTGLDTVTEHDTIPVTGVCPPVSCTFDASVPTVLRVLSRLSSPGVRRPPRRVEIVTSYVAHAVTRGYARHPGVEIPVPGPCFADHVSSLLLDVREGT</sequence>
<dbReference type="EMBL" id="MLYO01000020">
    <property type="protein sequence ID" value="OIK05511.1"/>
    <property type="molecule type" value="Genomic_DNA"/>
</dbReference>
<keyword evidence="2" id="KW-1185">Reference proteome</keyword>
<reference evidence="1 2" key="1">
    <citation type="submission" date="2016-10" db="EMBL/GenBank/DDBJ databases">
        <title>Genome sequence of Streptomyces sp. MUSC 1.</title>
        <authorList>
            <person name="Lee L.-H."/>
            <person name="Ser H.-L."/>
            <person name="Law J.W.-F."/>
        </authorList>
    </citation>
    <scope>NUCLEOTIDE SEQUENCE [LARGE SCALE GENOMIC DNA]</scope>
    <source>
        <strain evidence="1 2">MUSC 1</strain>
    </source>
</reference>
<name>A0A1S2QIR8_9ACTN</name>